<reference evidence="3 4" key="1">
    <citation type="submission" date="2016-10" db="EMBL/GenBank/DDBJ databases">
        <authorList>
            <person name="de Groot N.N."/>
        </authorList>
    </citation>
    <scope>NUCLEOTIDE SEQUENCE [LARGE SCALE GENOMIC DNA]</scope>
    <source>
        <strain evidence="3 4">DSM 25927</strain>
    </source>
</reference>
<protein>
    <recommendedName>
        <fullName evidence="5">Trypsin</fullName>
    </recommendedName>
</protein>
<evidence type="ECO:0000256" key="2">
    <source>
        <dbReference type="SAM" id="SignalP"/>
    </source>
</evidence>
<evidence type="ECO:0000313" key="4">
    <source>
        <dbReference type="Proteomes" id="UP000199233"/>
    </source>
</evidence>
<keyword evidence="1" id="KW-1133">Transmembrane helix</keyword>
<dbReference type="RefSeq" id="WP_093285924.1">
    <property type="nucleotide sequence ID" value="NZ_FOFS01000008.1"/>
</dbReference>
<dbReference type="PANTHER" id="PTHR36234:SF5">
    <property type="entry name" value="LYSYL ENDOPEPTIDASE"/>
    <property type="match status" value="1"/>
</dbReference>
<dbReference type="InterPro" id="IPR009003">
    <property type="entry name" value="Peptidase_S1_PA"/>
</dbReference>
<keyword evidence="4" id="KW-1185">Reference proteome</keyword>
<feature type="chain" id="PRO_5011605732" description="Trypsin" evidence="2">
    <location>
        <begin position="19"/>
        <end position="491"/>
    </location>
</feature>
<dbReference type="InterPro" id="IPR043504">
    <property type="entry name" value="Peptidase_S1_PA_chymotrypsin"/>
</dbReference>
<gene>
    <name evidence="3" type="ORF">SAMN04488038_10897</name>
</gene>
<dbReference type="STRING" id="489703.SAMN04488038_10897"/>
<dbReference type="Gene3D" id="2.40.10.10">
    <property type="entry name" value="Trypsin-like serine proteases"/>
    <property type="match status" value="2"/>
</dbReference>
<keyword evidence="1" id="KW-0812">Transmembrane</keyword>
<organism evidence="3 4">
    <name type="scientific">Solimonas aquatica</name>
    <dbReference type="NCBI Taxonomy" id="489703"/>
    <lineage>
        <taxon>Bacteria</taxon>
        <taxon>Pseudomonadati</taxon>
        <taxon>Pseudomonadota</taxon>
        <taxon>Gammaproteobacteria</taxon>
        <taxon>Nevskiales</taxon>
        <taxon>Nevskiaceae</taxon>
        <taxon>Solimonas</taxon>
    </lineage>
</organism>
<accession>A0A1H9HB17</accession>
<dbReference type="AlphaFoldDB" id="A0A1H9HB17"/>
<dbReference type="OrthoDB" id="5619888at2"/>
<feature type="transmembrane region" description="Helical" evidence="1">
    <location>
        <begin position="463"/>
        <end position="485"/>
    </location>
</feature>
<evidence type="ECO:0000256" key="1">
    <source>
        <dbReference type="SAM" id="Phobius"/>
    </source>
</evidence>
<keyword evidence="2" id="KW-0732">Signal</keyword>
<proteinExistence type="predicted"/>
<dbReference type="EMBL" id="FOFS01000008">
    <property type="protein sequence ID" value="SEQ59525.1"/>
    <property type="molecule type" value="Genomic_DNA"/>
</dbReference>
<feature type="signal peptide" evidence="2">
    <location>
        <begin position="1"/>
        <end position="18"/>
    </location>
</feature>
<keyword evidence="1" id="KW-0472">Membrane</keyword>
<evidence type="ECO:0000313" key="3">
    <source>
        <dbReference type="EMBL" id="SEQ59525.1"/>
    </source>
</evidence>
<evidence type="ECO:0008006" key="5">
    <source>
        <dbReference type="Google" id="ProtNLM"/>
    </source>
</evidence>
<dbReference type="SUPFAM" id="SSF50494">
    <property type="entry name" value="Trypsin-like serine proteases"/>
    <property type="match status" value="1"/>
</dbReference>
<dbReference type="Proteomes" id="UP000199233">
    <property type="component" value="Unassembled WGS sequence"/>
</dbReference>
<name>A0A1H9HB17_9GAMM</name>
<dbReference type="PANTHER" id="PTHR36234">
    <property type="entry name" value="LYSYL ENDOPEPTIDASE"/>
    <property type="match status" value="1"/>
</dbReference>
<sequence>MRTLLWLLAIGLPLNGLAYTPDLSTLSGVPRLQLDAAQVQTALNSLNDDARHYAVAQSVDAGTESGNWTQGSDGLWHWRLRVVSSDAVSLAARIDALQLPEGAELWFYTSKGEDLQGPYSSSDNGELWTALVRSEEAVLDARMPDSARAAFAVHLAQVFHGYRSFSEAYPAKSAFGTSGACTVDVACPAGDGWRDEIRSTVLLTIGGTTLCSGNLINNTAQDNRALVLTANHCGLNALNVASSRAYFNVQKSACASGSEGSVKQNIAGRRLLASSASGTRSDYSLFELRSVPPGSYQVFYAGWDVSGVAPSSGVGISHPAGDDKKIAVFDSGAQAVSDLCVGSLVGATCTGFSIDAWAVRWTLGDTEGGSSGSGLWSQNHRIVGTLTTGNSACMGSVNNNGGTDYYARLDRAWTALSSTGSTLKQVLDANGSGCTNLAGRDAASNSSACASSASTASSSGASAAATSGGGGSAGGLLPLLGLLLLRRRRMN</sequence>